<dbReference type="EnsemblMetazoa" id="CPIJ003033-RA">
    <property type="protein sequence ID" value="CPIJ003033-PA"/>
    <property type="gene ID" value="CPIJ003033"/>
</dbReference>
<dbReference type="STRING" id="7176.B0W891"/>
<dbReference type="GO" id="GO:0005615">
    <property type="term" value="C:extracellular space"/>
    <property type="evidence" value="ECO:0007669"/>
    <property type="project" value="TreeGrafter"/>
</dbReference>
<dbReference type="InterPro" id="IPR000618">
    <property type="entry name" value="Insect_cuticle"/>
</dbReference>
<dbReference type="eggNOG" id="ENOG502T8ES">
    <property type="taxonomic scope" value="Eukaryota"/>
</dbReference>
<keyword evidence="1 2" id="KW-0193">Cuticle</keyword>
<evidence type="ECO:0000313" key="4">
    <source>
        <dbReference type="EMBL" id="EDS38716.1"/>
    </source>
</evidence>
<dbReference type="EMBL" id="DS231857">
    <property type="protein sequence ID" value="EDS38716.1"/>
    <property type="molecule type" value="Genomic_DNA"/>
</dbReference>
<sequence>MFKSLLLLSAVVFITVEPAKLGGSSYRTDILHEVPVKHHEIGRVIKSKGIKELKKPHHLGEVESELAGDHGDLHSYPKYQFEYGVKDTKTGDHKSQWEMRDGDIVKGGYTLDEPDGTQRIVEYRADDKNGFEAIVKTIVRPQKLHLVDGQGHVGHHVGQSYSKLKKFN</sequence>
<proteinExistence type="predicted"/>
<dbReference type="PRINTS" id="PR00947">
    <property type="entry name" value="CUTICLE"/>
</dbReference>
<protein>
    <submittedName>
        <fullName evidence="4 5">Larval cuticle protein A2B</fullName>
    </submittedName>
</protein>
<dbReference type="Pfam" id="PF00379">
    <property type="entry name" value="Chitin_bind_4"/>
    <property type="match status" value="1"/>
</dbReference>
<evidence type="ECO:0000313" key="5">
    <source>
        <dbReference type="EnsemblMetazoa" id="CPIJ003033-PA"/>
    </source>
</evidence>
<feature type="signal peptide" evidence="3">
    <location>
        <begin position="1"/>
        <end position="18"/>
    </location>
</feature>
<dbReference type="Proteomes" id="UP000002320">
    <property type="component" value="Unassembled WGS sequence"/>
</dbReference>
<evidence type="ECO:0000256" key="1">
    <source>
        <dbReference type="ARBA" id="ARBA00022460"/>
    </source>
</evidence>
<dbReference type="KEGG" id="cqu:CpipJ_CPIJ003033"/>
<dbReference type="OrthoDB" id="6510765at2759"/>
<feature type="chain" id="PRO_5011407595" evidence="3">
    <location>
        <begin position="19"/>
        <end position="168"/>
    </location>
</feature>
<evidence type="ECO:0000256" key="2">
    <source>
        <dbReference type="PROSITE-ProRule" id="PRU00497"/>
    </source>
</evidence>
<keyword evidence="3" id="KW-0732">Signal</keyword>
<dbReference type="VEuPathDB" id="VectorBase:CQUJHB016362"/>
<dbReference type="InParanoid" id="B0W891"/>
<dbReference type="PROSITE" id="PS00233">
    <property type="entry name" value="CHIT_BIND_RR_1"/>
    <property type="match status" value="1"/>
</dbReference>
<dbReference type="VEuPathDB" id="VectorBase:CPIJ003033"/>
<evidence type="ECO:0000313" key="6">
    <source>
        <dbReference type="Proteomes" id="UP000002320"/>
    </source>
</evidence>
<evidence type="ECO:0000256" key="3">
    <source>
        <dbReference type="SAM" id="SignalP"/>
    </source>
</evidence>
<dbReference type="HOGENOM" id="CLU_075165_3_3_1"/>
<organism>
    <name type="scientific">Culex quinquefasciatus</name>
    <name type="common">Southern house mosquito</name>
    <name type="synonym">Culex pungens</name>
    <dbReference type="NCBI Taxonomy" id="7176"/>
    <lineage>
        <taxon>Eukaryota</taxon>
        <taxon>Metazoa</taxon>
        <taxon>Ecdysozoa</taxon>
        <taxon>Arthropoda</taxon>
        <taxon>Hexapoda</taxon>
        <taxon>Insecta</taxon>
        <taxon>Pterygota</taxon>
        <taxon>Neoptera</taxon>
        <taxon>Endopterygota</taxon>
        <taxon>Diptera</taxon>
        <taxon>Nematocera</taxon>
        <taxon>Culicoidea</taxon>
        <taxon>Culicidae</taxon>
        <taxon>Culicinae</taxon>
        <taxon>Culicini</taxon>
        <taxon>Culex</taxon>
        <taxon>Culex</taxon>
    </lineage>
</organism>
<reference evidence="4" key="1">
    <citation type="submission" date="2007-03" db="EMBL/GenBank/DDBJ databases">
        <title>Annotation of Culex pipiens quinquefasciatus.</title>
        <authorList>
            <consortium name="The Broad Institute Genome Sequencing Platform"/>
            <person name="Atkinson P.W."/>
            <person name="Hemingway J."/>
            <person name="Christensen B.M."/>
            <person name="Higgs S."/>
            <person name="Kodira C."/>
            <person name="Hannick L."/>
            <person name="Megy K."/>
            <person name="O'Leary S."/>
            <person name="Pearson M."/>
            <person name="Haas B.J."/>
            <person name="Mauceli E."/>
            <person name="Wortman J.R."/>
            <person name="Lee N.H."/>
            <person name="Guigo R."/>
            <person name="Stanke M."/>
            <person name="Alvarado L."/>
            <person name="Amedeo P."/>
            <person name="Antoine C.H."/>
            <person name="Arensburger P."/>
            <person name="Bidwell S.L."/>
            <person name="Crawford M."/>
            <person name="Camaro F."/>
            <person name="Devon K."/>
            <person name="Engels R."/>
            <person name="Hammond M."/>
            <person name="Howarth C."/>
            <person name="Koehrsen M."/>
            <person name="Lawson D."/>
            <person name="Montgomery P."/>
            <person name="Nene V."/>
            <person name="Nusbaum C."/>
            <person name="Puiu D."/>
            <person name="Romero-Severson J."/>
            <person name="Severson D.W."/>
            <person name="Shumway M."/>
            <person name="Sisk P."/>
            <person name="Stolte C."/>
            <person name="Zeng Q."/>
            <person name="Eisenstadt E."/>
            <person name="Fraser-Liggett C."/>
            <person name="Strausberg R."/>
            <person name="Galagan J."/>
            <person name="Birren B."/>
            <person name="Collins F.H."/>
        </authorList>
    </citation>
    <scope>NUCLEOTIDE SEQUENCE [LARGE SCALE GENOMIC DNA]</scope>
    <source>
        <strain evidence="4">JHB</strain>
    </source>
</reference>
<dbReference type="PANTHER" id="PTHR12236">
    <property type="entry name" value="STRUCTURAL CONTITUENT OF CUTICLE"/>
    <property type="match status" value="1"/>
</dbReference>
<dbReference type="PROSITE" id="PS51155">
    <property type="entry name" value="CHIT_BIND_RR_2"/>
    <property type="match status" value="1"/>
</dbReference>
<name>B0W891_CULQU</name>
<dbReference type="InterPro" id="IPR051217">
    <property type="entry name" value="Insect_Cuticle_Struc_Prot"/>
</dbReference>
<dbReference type="InterPro" id="IPR031311">
    <property type="entry name" value="CHIT_BIND_RR_consensus"/>
</dbReference>
<dbReference type="AlphaFoldDB" id="B0W891"/>
<keyword evidence="6" id="KW-1185">Reference proteome</keyword>
<gene>
    <name evidence="5" type="primary">6034635</name>
    <name evidence="4" type="ORF">CpipJ_CPIJ003033</name>
</gene>
<dbReference type="GO" id="GO:0042302">
    <property type="term" value="F:structural constituent of cuticle"/>
    <property type="evidence" value="ECO:0007669"/>
    <property type="project" value="UniProtKB-UniRule"/>
</dbReference>
<dbReference type="GO" id="GO:0031012">
    <property type="term" value="C:extracellular matrix"/>
    <property type="evidence" value="ECO:0007669"/>
    <property type="project" value="TreeGrafter"/>
</dbReference>
<accession>B0W891</accession>
<dbReference type="PANTHER" id="PTHR12236:SF76">
    <property type="entry name" value="ADULT-SPECIFIC CUTICULAR PROTEIN ACP-20-LIKE PROTEIN"/>
    <property type="match status" value="1"/>
</dbReference>
<reference evidence="5" key="2">
    <citation type="submission" date="2020-05" db="UniProtKB">
        <authorList>
            <consortium name="EnsemblMetazoa"/>
        </authorList>
    </citation>
    <scope>IDENTIFICATION</scope>
    <source>
        <strain evidence="5">JHB</strain>
    </source>
</reference>